<protein>
    <submittedName>
        <fullName evidence="7">Amino acid transporter</fullName>
    </submittedName>
</protein>
<comment type="subcellular location">
    <subcellularLocation>
        <location evidence="1">Cell membrane</location>
        <topology evidence="1">Multi-pass membrane protein</topology>
    </subcellularLocation>
</comment>
<dbReference type="RefSeq" id="WP_174880991.1">
    <property type="nucleotide sequence ID" value="NZ_CADEPK010000299.1"/>
</dbReference>
<dbReference type="Gene3D" id="1.20.1740.10">
    <property type="entry name" value="Amino acid/polyamine transporter I"/>
    <property type="match status" value="1"/>
</dbReference>
<dbReference type="InterPro" id="IPR002293">
    <property type="entry name" value="AA/rel_permease1"/>
</dbReference>
<sequence>MSNQLKKNAISLPGAIAMSIAIMAPASGMMFVPQVVAQSAGSSVPLVYIIALIGSIFVANTIVQFSRRISHAGSFFAYNSAGLGQTVGFLSGWLLLSGYFVFYPQNILVASFFSSRVLTEHLGINIHWGVFSILFILIIWYLSTRGISSSMKADLYFVGAEMFIILLVVLAIIFQGGAEGNTFDVLTIKGSPTGWSGIFFGMIFAMMTFIGFESAATVAEETANPKKNIPRAIWGSVIGMGLFYILVTYGMAIGFGPNNGEKFAQSVLALNYLAETYVGDWLRIAVDLAGIVSAFAISLALNNATVRVIYAMGRENVLPKKLGKTHERFSTPIHAINAVGIFATLIALTIGFIFGPYPVGYGVLGSFATLPILLLYVLASVSLMCFVRKNHPLEFSWWSHGIAPLIGALLMLLPIYGSIFPIPPWPYNLILLLVFIYILVGIFIGLVLNRKTKSLLNNVGKAISSEES</sequence>
<gene>
    <name evidence="7" type="ORF">J2S02_003687</name>
</gene>
<keyword evidence="8" id="KW-1185">Reference proteome</keyword>
<feature type="transmembrane region" description="Helical" evidence="6">
    <location>
        <begin position="44"/>
        <end position="63"/>
    </location>
</feature>
<keyword evidence="3 6" id="KW-0812">Transmembrane</keyword>
<feature type="transmembrane region" description="Helical" evidence="6">
    <location>
        <begin position="397"/>
        <end position="419"/>
    </location>
</feature>
<comment type="caution">
    <text evidence="7">The sequence shown here is derived from an EMBL/GenBank/DDBJ whole genome shotgun (WGS) entry which is preliminary data.</text>
</comment>
<dbReference type="PANTHER" id="PTHR42770">
    <property type="entry name" value="AMINO ACID TRANSPORTER-RELATED"/>
    <property type="match status" value="1"/>
</dbReference>
<name>A0ABT9Z551_9BACI</name>
<feature type="transmembrane region" description="Helical" evidence="6">
    <location>
        <begin position="233"/>
        <end position="255"/>
    </location>
</feature>
<organism evidence="7 8">
    <name type="scientific">Metabacillus niabensis</name>
    <dbReference type="NCBI Taxonomy" id="324854"/>
    <lineage>
        <taxon>Bacteria</taxon>
        <taxon>Bacillati</taxon>
        <taxon>Bacillota</taxon>
        <taxon>Bacilli</taxon>
        <taxon>Bacillales</taxon>
        <taxon>Bacillaceae</taxon>
        <taxon>Metabacillus</taxon>
    </lineage>
</organism>
<evidence type="ECO:0000313" key="8">
    <source>
        <dbReference type="Proteomes" id="UP001232245"/>
    </source>
</evidence>
<evidence type="ECO:0000256" key="4">
    <source>
        <dbReference type="ARBA" id="ARBA00022989"/>
    </source>
</evidence>
<keyword evidence="4 6" id="KW-1133">Transmembrane helix</keyword>
<feature type="transmembrane region" description="Helical" evidence="6">
    <location>
        <begin position="75"/>
        <end position="102"/>
    </location>
</feature>
<feature type="transmembrane region" description="Helical" evidence="6">
    <location>
        <begin position="12"/>
        <end position="32"/>
    </location>
</feature>
<keyword evidence="5 6" id="KW-0472">Membrane</keyword>
<feature type="transmembrane region" description="Helical" evidence="6">
    <location>
        <begin position="155"/>
        <end position="174"/>
    </location>
</feature>
<evidence type="ECO:0000256" key="2">
    <source>
        <dbReference type="ARBA" id="ARBA00022475"/>
    </source>
</evidence>
<feature type="transmembrane region" description="Helical" evidence="6">
    <location>
        <begin position="333"/>
        <end position="355"/>
    </location>
</feature>
<evidence type="ECO:0000256" key="1">
    <source>
        <dbReference type="ARBA" id="ARBA00004651"/>
    </source>
</evidence>
<dbReference type="EMBL" id="JAUSTZ010000008">
    <property type="protein sequence ID" value="MDQ0227342.1"/>
    <property type="molecule type" value="Genomic_DNA"/>
</dbReference>
<evidence type="ECO:0000313" key="7">
    <source>
        <dbReference type="EMBL" id="MDQ0227342.1"/>
    </source>
</evidence>
<feature type="transmembrane region" description="Helical" evidence="6">
    <location>
        <begin position="122"/>
        <end position="143"/>
    </location>
</feature>
<evidence type="ECO:0000256" key="5">
    <source>
        <dbReference type="ARBA" id="ARBA00023136"/>
    </source>
</evidence>
<dbReference type="Pfam" id="PF13520">
    <property type="entry name" value="AA_permease_2"/>
    <property type="match status" value="1"/>
</dbReference>
<dbReference type="PIRSF" id="PIRSF006060">
    <property type="entry name" value="AA_transporter"/>
    <property type="match status" value="1"/>
</dbReference>
<evidence type="ECO:0000256" key="6">
    <source>
        <dbReference type="SAM" id="Phobius"/>
    </source>
</evidence>
<dbReference type="Proteomes" id="UP001232245">
    <property type="component" value="Unassembled WGS sequence"/>
</dbReference>
<keyword evidence="2" id="KW-1003">Cell membrane</keyword>
<dbReference type="PANTHER" id="PTHR42770:SF16">
    <property type="entry name" value="AMINO ACID PERMEASE"/>
    <property type="match status" value="1"/>
</dbReference>
<feature type="transmembrane region" description="Helical" evidence="6">
    <location>
        <begin position="425"/>
        <end position="448"/>
    </location>
</feature>
<dbReference type="InterPro" id="IPR050367">
    <property type="entry name" value="APC_superfamily"/>
</dbReference>
<proteinExistence type="predicted"/>
<feature type="transmembrane region" description="Helical" evidence="6">
    <location>
        <begin position="288"/>
        <end position="312"/>
    </location>
</feature>
<feature type="transmembrane region" description="Helical" evidence="6">
    <location>
        <begin position="194"/>
        <end position="212"/>
    </location>
</feature>
<evidence type="ECO:0000256" key="3">
    <source>
        <dbReference type="ARBA" id="ARBA00022692"/>
    </source>
</evidence>
<accession>A0ABT9Z551</accession>
<reference evidence="7 8" key="1">
    <citation type="submission" date="2023-07" db="EMBL/GenBank/DDBJ databases">
        <title>Genomic Encyclopedia of Type Strains, Phase IV (KMG-IV): sequencing the most valuable type-strain genomes for metagenomic binning, comparative biology and taxonomic classification.</title>
        <authorList>
            <person name="Goeker M."/>
        </authorList>
    </citation>
    <scope>NUCLEOTIDE SEQUENCE [LARGE SCALE GENOMIC DNA]</scope>
    <source>
        <strain evidence="7 8">DSM 17723</strain>
    </source>
</reference>
<feature type="transmembrane region" description="Helical" evidence="6">
    <location>
        <begin position="361"/>
        <end position="385"/>
    </location>
</feature>